<organism evidence="6 7">
    <name type="scientific">Limibacillus halophilus</name>
    <dbReference type="NCBI Taxonomy" id="1579333"/>
    <lineage>
        <taxon>Bacteria</taxon>
        <taxon>Pseudomonadati</taxon>
        <taxon>Pseudomonadota</taxon>
        <taxon>Alphaproteobacteria</taxon>
        <taxon>Rhodospirillales</taxon>
        <taxon>Rhodovibrionaceae</taxon>
        <taxon>Limibacillus</taxon>
    </lineage>
</organism>
<feature type="domain" description="Quercetin 2,3-dioxygenase C-terminal cupin" evidence="5">
    <location>
        <begin position="148"/>
        <end position="230"/>
    </location>
</feature>
<dbReference type="CDD" id="cd02910">
    <property type="entry name" value="cupin_Yhhw_N"/>
    <property type="match status" value="1"/>
</dbReference>
<dbReference type="RefSeq" id="WP_183416803.1">
    <property type="nucleotide sequence ID" value="NZ_JACHXA010000006.1"/>
</dbReference>
<dbReference type="PIRSF" id="PIRSF006232">
    <property type="entry name" value="Pirin"/>
    <property type="match status" value="1"/>
</dbReference>
<evidence type="ECO:0000259" key="4">
    <source>
        <dbReference type="Pfam" id="PF02678"/>
    </source>
</evidence>
<accession>A0A839SUH2</accession>
<reference evidence="6 7" key="1">
    <citation type="submission" date="2020-08" db="EMBL/GenBank/DDBJ databases">
        <title>Genomic Encyclopedia of Type Strains, Phase III (KMG-III): the genomes of soil and plant-associated and newly described type strains.</title>
        <authorList>
            <person name="Whitman W."/>
        </authorList>
    </citation>
    <scope>NUCLEOTIDE SEQUENCE [LARGE SCALE GENOMIC DNA]</scope>
    <source>
        <strain evidence="6 7">CECT 8803</strain>
    </source>
</reference>
<dbReference type="EMBL" id="JACHXA010000006">
    <property type="protein sequence ID" value="MBB3065978.1"/>
    <property type="molecule type" value="Genomic_DNA"/>
</dbReference>
<dbReference type="InterPro" id="IPR012093">
    <property type="entry name" value="Pirin"/>
</dbReference>
<dbReference type="PANTHER" id="PTHR43212">
    <property type="entry name" value="QUERCETIN 2,3-DIOXYGENASE"/>
    <property type="match status" value="1"/>
</dbReference>
<gene>
    <name evidence="6" type="ORF">FHR98_002281</name>
</gene>
<feature type="binding site" evidence="2">
    <location>
        <position position="59"/>
    </location>
    <ligand>
        <name>Fe cation</name>
        <dbReference type="ChEBI" id="CHEBI:24875"/>
    </ligand>
</feature>
<evidence type="ECO:0000259" key="5">
    <source>
        <dbReference type="Pfam" id="PF17954"/>
    </source>
</evidence>
<feature type="binding site" evidence="2">
    <location>
        <position position="57"/>
    </location>
    <ligand>
        <name>Fe cation</name>
        <dbReference type="ChEBI" id="CHEBI:24875"/>
    </ligand>
</feature>
<evidence type="ECO:0008006" key="8">
    <source>
        <dbReference type="Google" id="ProtNLM"/>
    </source>
</evidence>
<comment type="similarity">
    <text evidence="1 3">Belongs to the pirin family.</text>
</comment>
<dbReference type="AlphaFoldDB" id="A0A839SUH2"/>
<dbReference type="Gene3D" id="2.60.120.10">
    <property type="entry name" value="Jelly Rolls"/>
    <property type="match status" value="2"/>
</dbReference>
<name>A0A839SUH2_9PROT</name>
<evidence type="ECO:0000256" key="2">
    <source>
        <dbReference type="PIRSR" id="PIRSR006232-1"/>
    </source>
</evidence>
<dbReference type="InterPro" id="IPR041602">
    <property type="entry name" value="Quercetinase_C"/>
</dbReference>
<feature type="domain" description="Pirin N-terminal" evidence="4">
    <location>
        <begin position="12"/>
        <end position="118"/>
    </location>
</feature>
<evidence type="ECO:0000256" key="3">
    <source>
        <dbReference type="RuleBase" id="RU003457"/>
    </source>
</evidence>
<dbReference type="Pfam" id="PF17954">
    <property type="entry name" value="Pirin_C_2"/>
    <property type="match status" value="1"/>
</dbReference>
<dbReference type="Proteomes" id="UP000581135">
    <property type="component" value="Unassembled WGS sequence"/>
</dbReference>
<comment type="cofactor">
    <cofactor evidence="2">
        <name>Fe cation</name>
        <dbReference type="ChEBI" id="CHEBI:24875"/>
    </cofactor>
    <text evidence="2">Binds 1 Fe cation per subunit.</text>
</comment>
<keyword evidence="7" id="KW-1185">Reference proteome</keyword>
<dbReference type="PANTHER" id="PTHR43212:SF3">
    <property type="entry name" value="QUERCETIN 2,3-DIOXYGENASE"/>
    <property type="match status" value="1"/>
</dbReference>
<dbReference type="SUPFAM" id="SSF51182">
    <property type="entry name" value="RmlC-like cupins"/>
    <property type="match status" value="1"/>
</dbReference>
<keyword evidence="2" id="KW-0479">Metal-binding</keyword>
<dbReference type="InterPro" id="IPR014710">
    <property type="entry name" value="RmlC-like_jellyroll"/>
</dbReference>
<dbReference type="InterPro" id="IPR003829">
    <property type="entry name" value="Pirin_N_dom"/>
</dbReference>
<evidence type="ECO:0000256" key="1">
    <source>
        <dbReference type="ARBA" id="ARBA00008416"/>
    </source>
</evidence>
<feature type="binding site" evidence="2">
    <location>
        <position position="103"/>
    </location>
    <ligand>
        <name>Fe cation</name>
        <dbReference type="ChEBI" id="CHEBI:24875"/>
    </ligand>
</feature>
<evidence type="ECO:0000313" key="7">
    <source>
        <dbReference type="Proteomes" id="UP000581135"/>
    </source>
</evidence>
<evidence type="ECO:0000313" key="6">
    <source>
        <dbReference type="EMBL" id="MBB3065978.1"/>
    </source>
</evidence>
<dbReference type="GO" id="GO:0046872">
    <property type="term" value="F:metal ion binding"/>
    <property type="evidence" value="ECO:0007669"/>
    <property type="project" value="UniProtKB-KW"/>
</dbReference>
<feature type="binding site" evidence="2">
    <location>
        <position position="101"/>
    </location>
    <ligand>
        <name>Fe cation</name>
        <dbReference type="ChEBI" id="CHEBI:24875"/>
    </ligand>
</feature>
<sequence length="234" mass="25796">MLDLRSFDTLGRFRNDWLNARHHFSFGSYYDPKRSGLGALLVWNDDTIAPGTGFDLHGHRDMEIITYVRKGAITHRDHLGNTGRTEAGDVQVMSAGKGIQHAEFNLEDEETELFQIWIMPNQQGVEPRWEQRQFPKSSRSAGLVALASGRNGDEDALRIHQDAAVLAASLGNGQTVRHQLTAGRVAYLVPSTGRLTVNGKPVETRDGLAVRGPETLEITAVDDSEVVLVDAPEV</sequence>
<dbReference type="InterPro" id="IPR011051">
    <property type="entry name" value="RmlC_Cupin_sf"/>
</dbReference>
<proteinExistence type="inferred from homology"/>
<protein>
    <recommendedName>
        <fullName evidence="8">Pirin N-terminal domain-containing protein</fullName>
    </recommendedName>
</protein>
<comment type="caution">
    <text evidence="6">The sequence shown here is derived from an EMBL/GenBank/DDBJ whole genome shotgun (WGS) entry which is preliminary data.</text>
</comment>
<keyword evidence="2" id="KW-0408">Iron</keyword>
<dbReference type="Pfam" id="PF02678">
    <property type="entry name" value="Pirin"/>
    <property type="match status" value="1"/>
</dbReference>